<dbReference type="PROSITE" id="PS50297">
    <property type="entry name" value="ANK_REP_REGION"/>
    <property type="match status" value="1"/>
</dbReference>
<dbReference type="PANTHER" id="PTHR21040">
    <property type="entry name" value="BCDNA.GH04120"/>
    <property type="match status" value="1"/>
</dbReference>
<proteinExistence type="inferred from homology"/>
<comment type="catalytic activity">
    <reaction evidence="1">
        <text>Hydrolysis of terminal non-reducing N-acetyl-D-hexosamine residues in N-acetyl-beta-D-hexosaminides.</text>
        <dbReference type="EC" id="3.2.1.52"/>
    </reaction>
</comment>
<dbReference type="InterPro" id="IPR038901">
    <property type="entry name" value="HEXDC-like"/>
</dbReference>
<feature type="compositionally biased region" description="Polar residues" evidence="6">
    <location>
        <begin position="1"/>
        <end position="13"/>
    </location>
</feature>
<dbReference type="InterPro" id="IPR015883">
    <property type="entry name" value="Glyco_hydro_20_cat"/>
</dbReference>
<evidence type="ECO:0000259" key="7">
    <source>
        <dbReference type="Pfam" id="PF00728"/>
    </source>
</evidence>
<dbReference type="AlphaFoldDB" id="A0A078BDI1"/>
<dbReference type="EC" id="3.2.1.52" evidence="3"/>
<evidence type="ECO:0000256" key="2">
    <source>
        <dbReference type="ARBA" id="ARBA00006285"/>
    </source>
</evidence>
<gene>
    <name evidence="8" type="primary">Contig11345.g12127</name>
    <name evidence="8" type="ORF">STYLEM_20405</name>
</gene>
<dbReference type="GO" id="GO:0004563">
    <property type="term" value="F:beta-N-acetylhexosaminidase activity"/>
    <property type="evidence" value="ECO:0007669"/>
    <property type="project" value="UniProtKB-EC"/>
</dbReference>
<dbReference type="Pfam" id="PF00728">
    <property type="entry name" value="Glyco_hydro_20"/>
    <property type="match status" value="1"/>
</dbReference>
<reference evidence="8 9" key="1">
    <citation type="submission" date="2014-06" db="EMBL/GenBank/DDBJ databases">
        <authorList>
            <person name="Swart Estienne"/>
        </authorList>
    </citation>
    <scope>NUCLEOTIDE SEQUENCE [LARGE SCALE GENOMIC DNA]</scope>
    <source>
        <strain evidence="8 9">130c</strain>
    </source>
</reference>
<evidence type="ECO:0000256" key="6">
    <source>
        <dbReference type="SAM" id="MobiDB-lite"/>
    </source>
</evidence>
<keyword evidence="5" id="KW-0040">ANK repeat</keyword>
<sequence length="1130" mass="132668">MISEISNSAQSIKNSHHENDDDLPTSPLLDSFSSSTSNEIDTEQDQNIEGFEDLYAEMQQDQLSESDLNKNFKYLKRKIAEKEERIDHWQLNQQVLNHQDKLTSTYLIHFACEYGFHYFLKKIKQYHGENFLFEQLKILSKSGKTAIHFASQSCQYKVLKLILKTLKRVNQQELEYQITLKDSRNKNLPLHFLLANSRQVEVSEINKCFSLLLKHIRGDQMQARNTRMISALEICIEKGYIDVLKKIIEYDESILSFYDLMGNTILHLACKQNNYEMVQVLLEKKIDYEKINHQNQSAFQVAFETGCMEICDLITKHQQSSCQSQKEIQDLELSIQEDEIIQKRMSDTSQSLVEDQPNRFDQKIFKDVLIHLDFKGAPPTISFLKKLITYLGERYTNLVTGIIFEFEDTFPYDGYLTQLRGLNFYSKDQIKDIVELTKKYKFKIVPLIQTFGHLEFALKRERFSHLREQNDNYQSLCPLKQDSKQFVLNLIEQNIQILGLDNLQLIHLGADEVFNLGSCRDCQFFSEEAGKPALFSNFIMKICKSVKKRYPKLDIMVWDDMFRNQTFMEFSHLKVNNTPIFQPCIWSYPGNFDYFNQTIKNQSFNNLCLEFKKVWVASCFRGSFEPSTTMVDLGERLQNHRLWIDKVKQNPCSQQAVQGIILTGWSRFCHETVLCELLSMTIPSLTMCLAVVERQQLNLNVIYKESVQYLNLKGKYIIQGINELIQSKSLDEFYKFSPYIDTKKQKHFCHDAFEICWNLTKAIQLLKLSKKSIKDSSVINYDKIMKRQNLYVMQQYENLNDYQRNKYRFQDNMSIDTQELNDEESFSSDTMNCDRINPNTRQKLLDYLNVSIKLLKKSVLMADRILPQYMFTRDIQEFKNSKILKYLHQAFIIFEGLTERTRSSFAIDRPFKHQYKSQFMKRMSQTPNITSSPLIQPLSFEDQHDSRGLGTQIFPQLNEVMMQLGRITSFDEKLVPYIANFSSADSLKAQKSQEYQRPSEFEIPLPPVKKSYKMPRGMQLLNKKKEIGIKNDQQEQHLRNGQSLQLHPTESNLSNNSAISEEEKVPSYGRKRESKILRKRLRPNQINSSNEMRAVRNNYHEGVGVRQKKARIQQSQSVDDPLNILRQNYE</sequence>
<comment type="similarity">
    <text evidence="2">Belongs to the glycosyl hydrolase 20 family.</text>
</comment>
<protein>
    <recommendedName>
        <fullName evidence="3">beta-N-acetylhexosaminidase</fullName>
        <ecNumber evidence="3">3.2.1.52</ecNumber>
    </recommendedName>
</protein>
<accession>A0A078BDI1</accession>
<evidence type="ECO:0000256" key="3">
    <source>
        <dbReference type="ARBA" id="ARBA00012663"/>
    </source>
</evidence>
<dbReference type="Pfam" id="PF12796">
    <property type="entry name" value="Ank_2"/>
    <property type="match status" value="1"/>
</dbReference>
<dbReference type="InterPro" id="IPR002110">
    <property type="entry name" value="Ankyrin_rpt"/>
</dbReference>
<feature type="region of interest" description="Disordered" evidence="6">
    <location>
        <begin position="1040"/>
        <end position="1130"/>
    </location>
</feature>
<dbReference type="InterPro" id="IPR036770">
    <property type="entry name" value="Ankyrin_rpt-contain_sf"/>
</dbReference>
<keyword evidence="9" id="KW-1185">Reference proteome</keyword>
<dbReference type="SMART" id="SM00248">
    <property type="entry name" value="ANK"/>
    <property type="match status" value="4"/>
</dbReference>
<dbReference type="GO" id="GO:0005975">
    <property type="term" value="P:carbohydrate metabolic process"/>
    <property type="evidence" value="ECO:0007669"/>
    <property type="project" value="InterPro"/>
</dbReference>
<dbReference type="PANTHER" id="PTHR21040:SF8">
    <property type="entry name" value="BCDNA.GH04120"/>
    <property type="match status" value="1"/>
</dbReference>
<feature type="compositionally biased region" description="Low complexity" evidence="6">
    <location>
        <begin position="24"/>
        <end position="37"/>
    </location>
</feature>
<dbReference type="InterPro" id="IPR017853">
    <property type="entry name" value="GH"/>
</dbReference>
<dbReference type="PROSITE" id="PS50088">
    <property type="entry name" value="ANK_REPEAT"/>
    <property type="match status" value="1"/>
</dbReference>
<dbReference type="Proteomes" id="UP000039865">
    <property type="component" value="Unassembled WGS sequence"/>
</dbReference>
<name>A0A078BDI1_STYLE</name>
<keyword evidence="4" id="KW-0378">Hydrolase</keyword>
<dbReference type="EMBL" id="CCKQ01019236">
    <property type="protein sequence ID" value="CDW91252.1"/>
    <property type="molecule type" value="Genomic_DNA"/>
</dbReference>
<evidence type="ECO:0000313" key="9">
    <source>
        <dbReference type="Proteomes" id="UP000039865"/>
    </source>
</evidence>
<feature type="region of interest" description="Disordered" evidence="6">
    <location>
        <begin position="1"/>
        <end position="44"/>
    </location>
</feature>
<dbReference type="Gene3D" id="1.25.40.20">
    <property type="entry name" value="Ankyrin repeat-containing domain"/>
    <property type="match status" value="1"/>
</dbReference>
<dbReference type="InParanoid" id="A0A078BDI1"/>
<feature type="domain" description="Glycoside hydrolase family 20 catalytic" evidence="7">
    <location>
        <begin position="422"/>
        <end position="568"/>
    </location>
</feature>
<evidence type="ECO:0000313" key="8">
    <source>
        <dbReference type="EMBL" id="CDW91252.1"/>
    </source>
</evidence>
<evidence type="ECO:0000256" key="5">
    <source>
        <dbReference type="PROSITE-ProRule" id="PRU00023"/>
    </source>
</evidence>
<evidence type="ECO:0000256" key="4">
    <source>
        <dbReference type="ARBA" id="ARBA00022801"/>
    </source>
</evidence>
<dbReference type="SUPFAM" id="SSF51445">
    <property type="entry name" value="(Trans)glycosidases"/>
    <property type="match status" value="1"/>
</dbReference>
<organism evidence="8 9">
    <name type="scientific">Stylonychia lemnae</name>
    <name type="common">Ciliate</name>
    <dbReference type="NCBI Taxonomy" id="5949"/>
    <lineage>
        <taxon>Eukaryota</taxon>
        <taxon>Sar</taxon>
        <taxon>Alveolata</taxon>
        <taxon>Ciliophora</taxon>
        <taxon>Intramacronucleata</taxon>
        <taxon>Spirotrichea</taxon>
        <taxon>Stichotrichia</taxon>
        <taxon>Sporadotrichida</taxon>
        <taxon>Oxytrichidae</taxon>
        <taxon>Stylonychinae</taxon>
        <taxon>Stylonychia</taxon>
    </lineage>
</organism>
<feature type="repeat" description="ANK" evidence="5">
    <location>
        <begin position="261"/>
        <end position="293"/>
    </location>
</feature>
<feature type="compositionally biased region" description="Polar residues" evidence="6">
    <location>
        <begin position="1040"/>
        <end position="1059"/>
    </location>
</feature>
<dbReference type="Gene3D" id="3.20.20.80">
    <property type="entry name" value="Glycosidases"/>
    <property type="match status" value="1"/>
</dbReference>
<dbReference type="OrthoDB" id="10023921at2759"/>
<evidence type="ECO:0000256" key="1">
    <source>
        <dbReference type="ARBA" id="ARBA00001231"/>
    </source>
</evidence>
<feature type="compositionally biased region" description="Basic and acidic residues" evidence="6">
    <location>
        <begin position="1061"/>
        <end position="1076"/>
    </location>
</feature>
<dbReference type="SUPFAM" id="SSF48403">
    <property type="entry name" value="Ankyrin repeat"/>
    <property type="match status" value="1"/>
</dbReference>